<protein>
    <recommendedName>
        <fullName evidence="3">Butirosin biosynthesis protein H N-terminal domain-containing protein</fullName>
    </recommendedName>
</protein>
<organism evidence="1 2">
    <name type="scientific">Cohnella cellulosilytica</name>
    <dbReference type="NCBI Taxonomy" id="986710"/>
    <lineage>
        <taxon>Bacteria</taxon>
        <taxon>Bacillati</taxon>
        <taxon>Bacillota</taxon>
        <taxon>Bacilli</taxon>
        <taxon>Bacillales</taxon>
        <taxon>Paenibacillaceae</taxon>
        <taxon>Cohnella</taxon>
    </lineage>
</organism>
<name>A0ABW2F876_9BACL</name>
<evidence type="ECO:0008006" key="3">
    <source>
        <dbReference type="Google" id="ProtNLM"/>
    </source>
</evidence>
<dbReference type="EMBL" id="JBHTAI010000007">
    <property type="protein sequence ID" value="MFC7149406.1"/>
    <property type="molecule type" value="Genomic_DNA"/>
</dbReference>
<evidence type="ECO:0000313" key="1">
    <source>
        <dbReference type="EMBL" id="MFC7149406.1"/>
    </source>
</evidence>
<reference evidence="2" key="1">
    <citation type="journal article" date="2019" name="Int. J. Syst. Evol. Microbiol.">
        <title>The Global Catalogue of Microorganisms (GCM) 10K type strain sequencing project: providing services to taxonomists for standard genome sequencing and annotation.</title>
        <authorList>
            <consortium name="The Broad Institute Genomics Platform"/>
            <consortium name="The Broad Institute Genome Sequencing Center for Infectious Disease"/>
            <person name="Wu L."/>
            <person name="Ma J."/>
        </authorList>
    </citation>
    <scope>NUCLEOTIDE SEQUENCE [LARGE SCALE GENOMIC DNA]</scope>
    <source>
        <strain evidence="2">KCTC 12907</strain>
    </source>
</reference>
<dbReference type="Proteomes" id="UP001596378">
    <property type="component" value="Unassembled WGS sequence"/>
</dbReference>
<gene>
    <name evidence="1" type="ORF">ACFQMJ_12785</name>
</gene>
<sequence length="357" mass="41499">MSKRFVLDIAMQHQVTSYLNIAYPLLFILSDPKLEHWAKERFVHMYAQCWFGNYLRTDYTDSSRYFGDLLERISYSLSEARELAQAGGAIGFVKESLERGYAVNVFTIDLYHLPEAAEYRKEHRIHELLVYGYDDLRGRLEVIGYDRNGLFAAYSVAYASFEEALAEALAKPPDYLREALHLIRKRELRHAYRFDPAAFSGEVSKLAFSVPDRPKLFYTLADDSEAVFGMAVYDRILEQMERRLEGKPSLIVNFTTVHFIREHGKLLEERFAFVDAFCRPKGKLQSLLARYPQVAQEYEAARNGYLRQAMKESSFASRYKIADEEAFGRIYRLLKGTTEREKELLAELATELKREYA</sequence>
<accession>A0ABW2F876</accession>
<comment type="caution">
    <text evidence="1">The sequence shown here is derived from an EMBL/GenBank/DDBJ whole genome shotgun (WGS) entry which is preliminary data.</text>
</comment>
<dbReference type="RefSeq" id="WP_378051565.1">
    <property type="nucleotide sequence ID" value="NZ_JBHMDN010000034.1"/>
</dbReference>
<keyword evidence="2" id="KW-1185">Reference proteome</keyword>
<evidence type="ECO:0000313" key="2">
    <source>
        <dbReference type="Proteomes" id="UP001596378"/>
    </source>
</evidence>
<proteinExistence type="predicted"/>